<reference evidence="2 3" key="1">
    <citation type="submission" date="2016-11" db="EMBL/GenBank/DDBJ databases">
        <authorList>
            <person name="Jaros S."/>
            <person name="Januszkiewicz K."/>
            <person name="Wedrychowicz H."/>
        </authorList>
    </citation>
    <scope>NUCLEOTIDE SEQUENCE [LARGE SCALE GENOMIC DNA]</scope>
    <source>
        <strain evidence="2 3">DSM 26910</strain>
    </source>
</reference>
<protein>
    <submittedName>
        <fullName evidence="2">Succinate dehydrogenase subunit C</fullName>
    </submittedName>
</protein>
<feature type="transmembrane region" description="Helical" evidence="1">
    <location>
        <begin position="58"/>
        <end position="78"/>
    </location>
</feature>
<feature type="transmembrane region" description="Helical" evidence="1">
    <location>
        <begin position="165"/>
        <end position="186"/>
    </location>
</feature>
<dbReference type="Proteomes" id="UP000184164">
    <property type="component" value="Unassembled WGS sequence"/>
</dbReference>
<gene>
    <name evidence="2" type="ORF">SAMN05444274_10651</name>
</gene>
<keyword evidence="1" id="KW-0472">Membrane</keyword>
<dbReference type="RefSeq" id="WP_073002334.1">
    <property type="nucleotide sequence ID" value="NZ_FQUM01000006.1"/>
</dbReference>
<accession>A0A1M5CCA2</accession>
<keyword evidence="1" id="KW-1133">Transmembrane helix</keyword>
<name>A0A1M5CCA2_9BACT</name>
<dbReference type="NCBIfam" id="TIGR02046">
    <property type="entry name" value="sdhC_b558_fam"/>
    <property type="match status" value="1"/>
</dbReference>
<dbReference type="OrthoDB" id="9802842at2"/>
<proteinExistence type="predicted"/>
<dbReference type="InterPro" id="IPR011138">
    <property type="entry name" value="Cytochrome_b-558"/>
</dbReference>
<feature type="transmembrane region" description="Helical" evidence="1">
    <location>
        <begin position="206"/>
        <end position="224"/>
    </location>
</feature>
<feature type="transmembrane region" description="Helical" evidence="1">
    <location>
        <begin position="108"/>
        <end position="129"/>
    </location>
</feature>
<dbReference type="EMBL" id="FQUM01000006">
    <property type="protein sequence ID" value="SHF52330.1"/>
    <property type="molecule type" value="Genomic_DNA"/>
</dbReference>
<dbReference type="AlphaFoldDB" id="A0A1M5CCA2"/>
<evidence type="ECO:0000256" key="1">
    <source>
        <dbReference type="SAM" id="Phobius"/>
    </source>
</evidence>
<dbReference type="STRING" id="1484053.SAMN05444274_10651"/>
<keyword evidence="1" id="KW-0812">Transmembrane</keyword>
<dbReference type="CDD" id="cd03498">
    <property type="entry name" value="SQR_TypeB_2_TM"/>
    <property type="match status" value="1"/>
</dbReference>
<evidence type="ECO:0000313" key="3">
    <source>
        <dbReference type="Proteomes" id="UP000184164"/>
    </source>
</evidence>
<sequence length="226" mass="25584">MSKFLTASIGRKFIMSISGLFLVVFIAVHLTVNLFLIFDDSGELFNLAANFMATNPAVKIMEPLLGLGFLVHILWSFFIEYENWRARPVKYDKKNTGISSSWASRNMLILGALVLVFLVVHIIHFFWVIKFNPEAMSTVVVGGEHMEDTYKLVADLFKSSVAYDIFYIFGGILLGIHLSHGFWSGFHTLGLSNKNWMSRLQIVGRIYAIVVAVGFSVIPLYFLIKF</sequence>
<dbReference type="InterPro" id="IPR034804">
    <property type="entry name" value="SQR/QFR_C/D"/>
</dbReference>
<keyword evidence="3" id="KW-1185">Reference proteome</keyword>
<evidence type="ECO:0000313" key="2">
    <source>
        <dbReference type="EMBL" id="SHF52330.1"/>
    </source>
</evidence>
<dbReference type="Gene3D" id="1.20.1300.10">
    <property type="entry name" value="Fumarate reductase/succinate dehydrogenase, transmembrane subunit"/>
    <property type="match status" value="1"/>
</dbReference>
<dbReference type="GO" id="GO:0016020">
    <property type="term" value="C:membrane"/>
    <property type="evidence" value="ECO:0007669"/>
    <property type="project" value="InterPro"/>
</dbReference>
<feature type="transmembrane region" description="Helical" evidence="1">
    <location>
        <begin position="12"/>
        <end position="38"/>
    </location>
</feature>
<dbReference type="SUPFAM" id="SSF81343">
    <property type="entry name" value="Fumarate reductase respiratory complex transmembrane subunits"/>
    <property type="match status" value="1"/>
</dbReference>
<organism evidence="2 3">
    <name type="scientific">Mariniphaga anaerophila</name>
    <dbReference type="NCBI Taxonomy" id="1484053"/>
    <lineage>
        <taxon>Bacteria</taxon>
        <taxon>Pseudomonadati</taxon>
        <taxon>Bacteroidota</taxon>
        <taxon>Bacteroidia</taxon>
        <taxon>Marinilabiliales</taxon>
        <taxon>Prolixibacteraceae</taxon>
        <taxon>Mariniphaga</taxon>
    </lineage>
</organism>